<dbReference type="EMBL" id="FOJN01000013">
    <property type="protein sequence ID" value="SFA59149.1"/>
    <property type="molecule type" value="Genomic_DNA"/>
</dbReference>
<dbReference type="GeneID" id="85487015"/>
<keyword evidence="2" id="KW-0812">Transmembrane</keyword>
<evidence type="ECO:0000256" key="1">
    <source>
        <dbReference type="SAM" id="MobiDB-lite"/>
    </source>
</evidence>
<protein>
    <submittedName>
        <fullName evidence="3">Uncharacterized protein</fullName>
    </submittedName>
</protein>
<dbReference type="Proteomes" id="UP000182054">
    <property type="component" value="Unassembled WGS sequence"/>
</dbReference>
<dbReference type="RefSeq" id="WP_068147359.1">
    <property type="nucleotide sequence ID" value="NZ_CP135915.1"/>
</dbReference>
<organism evidence="3 4">
    <name type="scientific">Rhodococcoides kroppenstedtii</name>
    <dbReference type="NCBI Taxonomy" id="293050"/>
    <lineage>
        <taxon>Bacteria</taxon>
        <taxon>Bacillati</taxon>
        <taxon>Actinomycetota</taxon>
        <taxon>Actinomycetes</taxon>
        <taxon>Mycobacteriales</taxon>
        <taxon>Nocardiaceae</taxon>
        <taxon>Rhodococcoides</taxon>
    </lineage>
</organism>
<evidence type="ECO:0000313" key="3">
    <source>
        <dbReference type="EMBL" id="SFA59149.1"/>
    </source>
</evidence>
<reference evidence="3 4" key="1">
    <citation type="submission" date="2016-10" db="EMBL/GenBank/DDBJ databases">
        <authorList>
            <person name="de Groot N.N."/>
        </authorList>
    </citation>
    <scope>NUCLEOTIDE SEQUENCE [LARGE SCALE GENOMIC DNA]</scope>
    <source>
        <strain evidence="3 4">DSM 44908</strain>
    </source>
</reference>
<gene>
    <name evidence="3" type="ORF">SAMN05444374_113122</name>
</gene>
<evidence type="ECO:0000313" key="4">
    <source>
        <dbReference type="Proteomes" id="UP000182054"/>
    </source>
</evidence>
<feature type="transmembrane region" description="Helical" evidence="2">
    <location>
        <begin position="71"/>
        <end position="89"/>
    </location>
</feature>
<dbReference type="OrthoDB" id="4567060at2"/>
<accession>A0A1I0U4Z1</accession>
<proteinExistence type="predicted"/>
<sequence length="108" mass="11566">MTPDRVAPDGEAEGSEEREPRDDERTMRAHAGEAIADARNWPGYFLIALGLGALGSALVAAGYGFSGWAMILFPATVVLWAAGLALVLLERKRVKNAEGKDLMDQTGH</sequence>
<feature type="compositionally biased region" description="Basic and acidic residues" evidence="1">
    <location>
        <begin position="15"/>
        <end position="27"/>
    </location>
</feature>
<keyword evidence="2" id="KW-1133">Transmembrane helix</keyword>
<evidence type="ECO:0000256" key="2">
    <source>
        <dbReference type="SAM" id="Phobius"/>
    </source>
</evidence>
<keyword evidence="2" id="KW-0472">Membrane</keyword>
<name>A0A1I0U4Z1_9NOCA</name>
<feature type="region of interest" description="Disordered" evidence="1">
    <location>
        <begin position="1"/>
        <end position="27"/>
    </location>
</feature>
<feature type="transmembrane region" description="Helical" evidence="2">
    <location>
        <begin position="44"/>
        <end position="65"/>
    </location>
</feature>
<dbReference type="AlphaFoldDB" id="A0A1I0U4Z1"/>